<evidence type="ECO:0000313" key="2">
    <source>
        <dbReference type="Proteomes" id="UP001146120"/>
    </source>
</evidence>
<comment type="caution">
    <text evidence="1">The sequence shown here is derived from an EMBL/GenBank/DDBJ whole genome shotgun (WGS) entry which is preliminary data.</text>
</comment>
<reference evidence="1" key="2">
    <citation type="journal article" date="2023" name="Microbiol Resour">
        <title>Decontamination and Annotation of the Draft Genome Sequence of the Oomycete Lagenidium giganteum ARSEF 373.</title>
        <authorList>
            <person name="Morgan W.R."/>
            <person name="Tartar A."/>
        </authorList>
    </citation>
    <scope>NUCLEOTIDE SEQUENCE</scope>
    <source>
        <strain evidence="1">ARSEF 373</strain>
    </source>
</reference>
<reference evidence="1" key="1">
    <citation type="submission" date="2022-11" db="EMBL/GenBank/DDBJ databases">
        <authorList>
            <person name="Morgan W.R."/>
            <person name="Tartar A."/>
        </authorList>
    </citation>
    <scope>NUCLEOTIDE SEQUENCE</scope>
    <source>
        <strain evidence="1">ARSEF 373</strain>
    </source>
</reference>
<organism evidence="1 2">
    <name type="scientific">Lagenidium giganteum</name>
    <dbReference type="NCBI Taxonomy" id="4803"/>
    <lineage>
        <taxon>Eukaryota</taxon>
        <taxon>Sar</taxon>
        <taxon>Stramenopiles</taxon>
        <taxon>Oomycota</taxon>
        <taxon>Peronosporomycetes</taxon>
        <taxon>Pythiales</taxon>
        <taxon>Pythiaceae</taxon>
    </lineage>
</organism>
<keyword evidence="2" id="KW-1185">Reference proteome</keyword>
<protein>
    <submittedName>
        <fullName evidence="1">Uncharacterized protein</fullName>
    </submittedName>
</protein>
<evidence type="ECO:0000313" key="1">
    <source>
        <dbReference type="EMBL" id="DBA00441.1"/>
    </source>
</evidence>
<dbReference type="AlphaFoldDB" id="A0AAV2Z214"/>
<name>A0AAV2Z214_9STRA</name>
<dbReference type="EMBL" id="DAKRPA010000064">
    <property type="protein sequence ID" value="DBA00441.1"/>
    <property type="molecule type" value="Genomic_DNA"/>
</dbReference>
<dbReference type="Proteomes" id="UP001146120">
    <property type="component" value="Unassembled WGS sequence"/>
</dbReference>
<gene>
    <name evidence="1" type="ORF">N0F65_012972</name>
</gene>
<proteinExistence type="predicted"/>
<sequence length="21" mass="2441">MILNVADIKEHRATAGKLHWH</sequence>
<accession>A0AAV2Z214</accession>